<sequence>MKETIDQKLNRVFSRIISAMSRNKKDNQLAAIQSKLQKEIGKIFIAQGKIFIDQFEVFKIRFKETIGGDELTRLFDNTEAVTNGMFADPLNTAYEASLFKGANEISILLGEDIISFNLSNQRANDWIIENGAKLVTNVNETTRFQIKNVVKRGINEGLSYDKIAANITKRYKEFAIGKPQLHIRSRAHLVAITETGNAYEAGAREGAKQANDAGLTMEKKWSTTGDNRVSELCIVNENDSWIGLDQVFASGHDRPLRFPGCRCAALYRRRKTN</sequence>
<feature type="domain" description="Phage head morphogenesis" evidence="1">
    <location>
        <begin position="145"/>
        <end position="265"/>
    </location>
</feature>
<reference evidence="2" key="1">
    <citation type="journal article" date="2015" name="Nature">
        <title>Complex archaea that bridge the gap between prokaryotes and eukaryotes.</title>
        <authorList>
            <person name="Spang A."/>
            <person name="Saw J.H."/>
            <person name="Jorgensen S.L."/>
            <person name="Zaremba-Niedzwiedzka K."/>
            <person name="Martijn J."/>
            <person name="Lind A.E."/>
            <person name="van Eijk R."/>
            <person name="Schleper C."/>
            <person name="Guy L."/>
            <person name="Ettema T.J."/>
        </authorList>
    </citation>
    <scope>NUCLEOTIDE SEQUENCE</scope>
</reference>
<organism evidence="2">
    <name type="scientific">marine sediment metagenome</name>
    <dbReference type="NCBI Taxonomy" id="412755"/>
    <lineage>
        <taxon>unclassified sequences</taxon>
        <taxon>metagenomes</taxon>
        <taxon>ecological metagenomes</taxon>
    </lineage>
</organism>
<name>A0A0F9C3F3_9ZZZZ</name>
<dbReference type="InterPro" id="IPR006528">
    <property type="entry name" value="Phage_head_morphogenesis_dom"/>
</dbReference>
<evidence type="ECO:0000259" key="1">
    <source>
        <dbReference type="Pfam" id="PF04233"/>
    </source>
</evidence>
<protein>
    <recommendedName>
        <fullName evidence="1">Phage head morphogenesis domain-containing protein</fullName>
    </recommendedName>
</protein>
<dbReference type="EMBL" id="LAZR01035005">
    <property type="protein sequence ID" value="KKL28699.1"/>
    <property type="molecule type" value="Genomic_DNA"/>
</dbReference>
<comment type="caution">
    <text evidence="2">The sequence shown here is derived from an EMBL/GenBank/DDBJ whole genome shotgun (WGS) entry which is preliminary data.</text>
</comment>
<evidence type="ECO:0000313" key="2">
    <source>
        <dbReference type="EMBL" id="KKL28699.1"/>
    </source>
</evidence>
<dbReference type="AlphaFoldDB" id="A0A0F9C3F3"/>
<accession>A0A0F9C3F3</accession>
<proteinExistence type="predicted"/>
<dbReference type="Pfam" id="PF04233">
    <property type="entry name" value="Phage_Mu_F"/>
    <property type="match status" value="1"/>
</dbReference>
<gene>
    <name evidence="2" type="ORF">LCGC14_2372550</name>
</gene>